<dbReference type="Gene3D" id="1.20.5.170">
    <property type="match status" value="1"/>
</dbReference>
<dbReference type="GO" id="GO:0005802">
    <property type="term" value="C:trans-Golgi network"/>
    <property type="evidence" value="ECO:0007669"/>
    <property type="project" value="InterPro"/>
</dbReference>
<dbReference type="GO" id="GO:0006886">
    <property type="term" value="P:intracellular protein transport"/>
    <property type="evidence" value="ECO:0007669"/>
    <property type="project" value="InterPro"/>
</dbReference>
<gene>
    <name evidence="9" type="ORF">LTLLF_152240</name>
</gene>
<dbReference type="Proteomes" id="UP000710432">
    <property type="component" value="Unassembled WGS sequence"/>
</dbReference>
<evidence type="ECO:0000256" key="4">
    <source>
        <dbReference type="ARBA" id="ARBA00022927"/>
    </source>
</evidence>
<evidence type="ECO:0000256" key="1">
    <source>
        <dbReference type="ARBA" id="ARBA00004481"/>
    </source>
</evidence>
<dbReference type="EMBL" id="JAATJU010022319">
    <property type="protein sequence ID" value="KAH0510930.1"/>
    <property type="molecule type" value="Genomic_DNA"/>
</dbReference>
<dbReference type="InterPro" id="IPR008153">
    <property type="entry name" value="GAE_dom"/>
</dbReference>
<dbReference type="SUPFAM" id="SSF49348">
    <property type="entry name" value="Clathrin adaptor appendage domain"/>
    <property type="match status" value="1"/>
</dbReference>
<dbReference type="GO" id="GO:0010008">
    <property type="term" value="C:endosome membrane"/>
    <property type="evidence" value="ECO:0007669"/>
    <property type="project" value="UniProtKB-SubCell"/>
</dbReference>
<dbReference type="InterPro" id="IPR013041">
    <property type="entry name" value="Clathrin_app_Ig-like_sf"/>
</dbReference>
<dbReference type="InterPro" id="IPR008152">
    <property type="entry name" value="Clathrin_a/b/g-adaptin_app_Ig"/>
</dbReference>
<dbReference type="SUPFAM" id="SSF89009">
    <property type="entry name" value="GAT-like domain"/>
    <property type="match status" value="1"/>
</dbReference>
<dbReference type="GO" id="GO:0031267">
    <property type="term" value="F:small GTPase binding"/>
    <property type="evidence" value="ECO:0007669"/>
    <property type="project" value="InterPro"/>
</dbReference>
<evidence type="ECO:0000256" key="6">
    <source>
        <dbReference type="ARBA" id="ARBA00023136"/>
    </source>
</evidence>
<dbReference type="GO" id="GO:0034394">
    <property type="term" value="P:protein localization to cell surface"/>
    <property type="evidence" value="ECO:0007669"/>
    <property type="project" value="TreeGrafter"/>
</dbReference>
<keyword evidence="3" id="KW-0813">Transport</keyword>
<dbReference type="PROSITE" id="PS50180">
    <property type="entry name" value="GAE"/>
    <property type="match status" value="1"/>
</dbReference>
<protein>
    <submittedName>
        <fullName evidence="9">ADP-ribosylation factor-binding protein GGA2</fullName>
    </submittedName>
</protein>
<keyword evidence="6" id="KW-0472">Membrane</keyword>
<reference evidence="9" key="1">
    <citation type="submission" date="2020-03" db="EMBL/GenBank/DDBJ databases">
        <title>Studies in the Genomics of Life Span.</title>
        <authorList>
            <person name="Glass D."/>
        </authorList>
    </citation>
    <scope>NUCLEOTIDE SEQUENCE</scope>
    <source>
        <strain evidence="9">LTLLF</strain>
        <tissue evidence="9">Muscle</tissue>
    </source>
</reference>
<evidence type="ECO:0000259" key="8">
    <source>
        <dbReference type="PROSITE" id="PS50180"/>
    </source>
</evidence>
<evidence type="ECO:0000313" key="9">
    <source>
        <dbReference type="EMBL" id="KAH0510930.1"/>
    </source>
</evidence>
<keyword evidence="5" id="KW-0333">Golgi apparatus</keyword>
<dbReference type="Pfam" id="PF02883">
    <property type="entry name" value="Alpha_adaptinC2"/>
    <property type="match status" value="1"/>
</dbReference>
<dbReference type="Gene3D" id="2.60.40.1230">
    <property type="match status" value="1"/>
</dbReference>
<keyword evidence="4" id="KW-0653">Protein transport</keyword>
<dbReference type="Pfam" id="PF18308">
    <property type="entry name" value="GGA_N-GAT"/>
    <property type="match status" value="1"/>
</dbReference>
<comment type="subcellular location">
    <subcellularLocation>
        <location evidence="1">Endosome membrane</location>
        <topology evidence="1">Peripheral membrane protein</topology>
    </subcellularLocation>
    <subcellularLocation>
        <location evidence="2">Golgi apparatus</location>
    </subcellularLocation>
</comment>
<dbReference type="AlphaFoldDB" id="A0A8J6GGR4"/>
<evidence type="ECO:0000256" key="5">
    <source>
        <dbReference type="ARBA" id="ARBA00023034"/>
    </source>
</evidence>
<dbReference type="InterPro" id="IPR027422">
    <property type="entry name" value="GGA1-3"/>
</dbReference>
<dbReference type="SMART" id="SM00809">
    <property type="entry name" value="Alpha_adaptinC2"/>
    <property type="match status" value="1"/>
</dbReference>
<evidence type="ECO:0000256" key="3">
    <source>
        <dbReference type="ARBA" id="ARBA00022448"/>
    </source>
</evidence>
<organism evidence="9 10">
    <name type="scientific">Microtus ochrogaster</name>
    <name type="common">Prairie vole</name>
    <dbReference type="NCBI Taxonomy" id="79684"/>
    <lineage>
        <taxon>Eukaryota</taxon>
        <taxon>Metazoa</taxon>
        <taxon>Chordata</taxon>
        <taxon>Craniata</taxon>
        <taxon>Vertebrata</taxon>
        <taxon>Euteleostomi</taxon>
        <taxon>Mammalia</taxon>
        <taxon>Eutheria</taxon>
        <taxon>Euarchontoglires</taxon>
        <taxon>Glires</taxon>
        <taxon>Rodentia</taxon>
        <taxon>Myomorpha</taxon>
        <taxon>Muroidea</taxon>
        <taxon>Cricetidae</taxon>
        <taxon>Arvicolinae</taxon>
        <taxon>Microtus</taxon>
    </lineage>
</organism>
<sequence>MVWFPEDIKIRDAHQALKKQGLTQQDPKPVMDKILPPPSSWPKSSIFDADEEMSKSLPRLLKSKHSEDLPTANRLMENLVKEEQGKSEKVFKFCKKSIPKEVPPDTKSSSGCPWEAGPLASSPASQNIPLAQVYIPLESVKPSSLPPSIVCDRNGFRILLHFPQTGAPGHPDVQVLLLAMMSTATQLVWDSMIQVTVTKSMRVKLQPASSSKLPAFSPLMPPVKVSQMLLFDNPQQDPIQLHYKLTFNQGGQPFKAEAKEFLAWLAILSTAKTSHPRLFRQT</sequence>
<dbReference type="InterPro" id="IPR041198">
    <property type="entry name" value="GGA_N-GAT"/>
</dbReference>
<name>A0A8J6GGR4_MICOH</name>
<evidence type="ECO:0000313" key="10">
    <source>
        <dbReference type="Proteomes" id="UP000710432"/>
    </source>
</evidence>
<comment type="caution">
    <text evidence="9">The sequence shown here is derived from an EMBL/GenBank/DDBJ whole genome shotgun (WGS) entry which is preliminary data.</text>
</comment>
<dbReference type="PANTHER" id="PTHR45905">
    <property type="entry name" value="GOLGI-LOCALIZED, GAMMA-ADAPTIN EAR CONTAINING, ARF BINDING PROTEIN"/>
    <property type="match status" value="1"/>
</dbReference>
<feature type="domain" description="GAE" evidence="8">
    <location>
        <begin position="143"/>
        <end position="264"/>
    </location>
</feature>
<evidence type="ECO:0000256" key="7">
    <source>
        <dbReference type="SAM" id="MobiDB-lite"/>
    </source>
</evidence>
<proteinExistence type="predicted"/>
<dbReference type="GO" id="GO:0006893">
    <property type="term" value="P:Golgi to plasma membrane transport"/>
    <property type="evidence" value="ECO:0007669"/>
    <property type="project" value="TreeGrafter"/>
</dbReference>
<accession>A0A8J6GGR4</accession>
<evidence type="ECO:0000256" key="2">
    <source>
        <dbReference type="ARBA" id="ARBA00004555"/>
    </source>
</evidence>
<feature type="region of interest" description="Disordered" evidence="7">
    <location>
        <begin position="19"/>
        <end position="43"/>
    </location>
</feature>
<dbReference type="PANTHER" id="PTHR45905:SF2">
    <property type="entry name" value="ADP-RIBOSYLATION FACTOR-BINDING PROTEIN GGA2"/>
    <property type="match status" value="1"/>
</dbReference>